<dbReference type="InterPro" id="IPR029151">
    <property type="entry name" value="Sensor-like_sf"/>
</dbReference>
<dbReference type="AlphaFoldDB" id="A0A1G8T0D1"/>
<dbReference type="RefSeq" id="WP_089684362.1">
    <property type="nucleotide sequence ID" value="NZ_FNES01000004.1"/>
</dbReference>
<dbReference type="EMBL" id="FNES01000004">
    <property type="protein sequence ID" value="SDJ34948.1"/>
    <property type="molecule type" value="Genomic_DNA"/>
</dbReference>
<evidence type="ECO:0000313" key="15">
    <source>
        <dbReference type="Proteomes" id="UP000198525"/>
    </source>
</evidence>
<dbReference type="SMART" id="SM00283">
    <property type="entry name" value="MA"/>
    <property type="match status" value="1"/>
</dbReference>
<dbReference type="SMART" id="SM00304">
    <property type="entry name" value="HAMP"/>
    <property type="match status" value="1"/>
</dbReference>
<feature type="transmembrane region" description="Helical" evidence="11">
    <location>
        <begin position="277"/>
        <end position="299"/>
    </location>
</feature>
<dbReference type="SUPFAM" id="SSF58104">
    <property type="entry name" value="Methyl-accepting chemotaxis protein (MCP) signaling domain"/>
    <property type="match status" value="1"/>
</dbReference>
<evidence type="ECO:0000256" key="6">
    <source>
        <dbReference type="ARBA" id="ARBA00023224"/>
    </source>
</evidence>
<evidence type="ECO:0000256" key="4">
    <source>
        <dbReference type="ARBA" id="ARBA00022989"/>
    </source>
</evidence>
<sequence length="607" mass="63738">MPTSLRLRILLATVVVIVLALLANGLANFLTVRSHNDDQVARNLTAVSQGNAKAISEWFATRISMMEALRVGDDIDDSLGDLELVEQSGDFLAVYLGDPRDGSTIFSDGWEPGDDFDPRERPWYQAAVEAEATIVTAPYADAQTGDLVVTIATPFYDDGELQAVAGGDIVITDIVDIVTEIAPTPSSLGFLTTADGTLVAHPDPALSLASTTELAPTLDATRLAELAETSEPVEVALGDETKRLRSADVAGTDWQLVVALDDHEATAGLRAVLGTSAITLLVVAGGATLVLGALLRVMFRRLKTVRGAMIDISSGEGDLTRRLPEDGKDEVAEIAAAFNAFVSRLEGVMLTIRDASESVNVAAGEIATGGQDLSRRTENAASSLQQSSASIEEISGTVEHTAQSSRQANELSQSAVQMASQGGDVVDRVVSTMEEITDSSQRIAEIVKVMDGIAFQTNLLALNASVEAARAGEHGKGFAVVAGEVRQLATRSAEASRDIRGLIDDSGQKVTAGTELVRQAGSSMQELVASVNRVAEVLGEISVAAGEQSDGIGQVNVAVAELDRMTQQNAALVEESTTAAEQLKDQAERLAEAVGGFTLSETRPVQA</sequence>
<reference evidence="14 15" key="1">
    <citation type="submission" date="2016-10" db="EMBL/GenBank/DDBJ databases">
        <authorList>
            <person name="de Groot N.N."/>
        </authorList>
    </citation>
    <scope>NUCLEOTIDE SEQUENCE [LARGE SCALE GENOMIC DNA]</scope>
    <source>
        <strain evidence="14 15">CGMCC 1.6133</strain>
    </source>
</reference>
<dbReference type="Gene3D" id="1.10.287.950">
    <property type="entry name" value="Methyl-accepting chemotaxis protein"/>
    <property type="match status" value="1"/>
</dbReference>
<dbReference type="PROSITE" id="PS50111">
    <property type="entry name" value="CHEMOTAXIS_TRANSDUC_2"/>
    <property type="match status" value="1"/>
</dbReference>
<dbReference type="PANTHER" id="PTHR43531">
    <property type="entry name" value="PROTEIN ICFG"/>
    <property type="match status" value="1"/>
</dbReference>
<dbReference type="FunFam" id="1.10.287.950:FF:000001">
    <property type="entry name" value="Methyl-accepting chemotaxis sensory transducer"/>
    <property type="match status" value="1"/>
</dbReference>
<dbReference type="Proteomes" id="UP000198525">
    <property type="component" value="Unassembled WGS sequence"/>
</dbReference>
<gene>
    <name evidence="14" type="ORF">SAMN04487954_104156</name>
</gene>
<dbReference type="GO" id="GO:0006935">
    <property type="term" value="P:chemotaxis"/>
    <property type="evidence" value="ECO:0007669"/>
    <property type="project" value="TreeGrafter"/>
</dbReference>
<dbReference type="CDD" id="cd11386">
    <property type="entry name" value="MCP_signal"/>
    <property type="match status" value="1"/>
</dbReference>
<feature type="region of interest" description="Disordered" evidence="10">
    <location>
        <begin position="370"/>
        <end position="390"/>
    </location>
</feature>
<evidence type="ECO:0000259" key="13">
    <source>
        <dbReference type="PROSITE" id="PS50885"/>
    </source>
</evidence>
<dbReference type="InterPro" id="IPR051310">
    <property type="entry name" value="MCP_chemotaxis"/>
</dbReference>
<dbReference type="InterPro" id="IPR033479">
    <property type="entry name" value="dCache_1"/>
</dbReference>
<evidence type="ECO:0000259" key="12">
    <source>
        <dbReference type="PROSITE" id="PS50111"/>
    </source>
</evidence>
<comment type="subcellular location">
    <subcellularLocation>
        <location evidence="1">Cell membrane</location>
        <topology evidence="1">Multi-pass membrane protein</topology>
    </subcellularLocation>
</comment>
<dbReference type="PROSITE" id="PS50885">
    <property type="entry name" value="HAMP"/>
    <property type="match status" value="1"/>
</dbReference>
<keyword evidence="15" id="KW-1185">Reference proteome</keyword>
<keyword evidence="9" id="KW-0175">Coiled coil</keyword>
<keyword evidence="5 11" id="KW-0472">Membrane</keyword>
<accession>A0A1G8T0D1</accession>
<keyword evidence="3 11" id="KW-0812">Transmembrane</keyword>
<keyword evidence="6 8" id="KW-0807">Transducer</keyword>
<keyword evidence="2" id="KW-1003">Cell membrane</keyword>
<dbReference type="STRING" id="376427.SAMN04487954_104156"/>
<evidence type="ECO:0000256" key="11">
    <source>
        <dbReference type="SAM" id="Phobius"/>
    </source>
</evidence>
<dbReference type="Pfam" id="PF00015">
    <property type="entry name" value="MCPsignal"/>
    <property type="match status" value="1"/>
</dbReference>
<dbReference type="GO" id="GO:0004888">
    <property type="term" value="F:transmembrane signaling receptor activity"/>
    <property type="evidence" value="ECO:0007669"/>
    <property type="project" value="TreeGrafter"/>
</dbReference>
<protein>
    <submittedName>
        <fullName evidence="14">Methyl-accepting chemotaxis sensory transducer with Cache sensor</fullName>
    </submittedName>
</protein>
<dbReference type="SUPFAM" id="SSF103190">
    <property type="entry name" value="Sensory domain-like"/>
    <property type="match status" value="1"/>
</dbReference>
<evidence type="ECO:0000256" key="1">
    <source>
        <dbReference type="ARBA" id="ARBA00004651"/>
    </source>
</evidence>
<feature type="domain" description="HAMP" evidence="13">
    <location>
        <begin position="296"/>
        <end position="350"/>
    </location>
</feature>
<evidence type="ECO:0000313" key="14">
    <source>
        <dbReference type="EMBL" id="SDJ34948.1"/>
    </source>
</evidence>
<dbReference type="CDD" id="cd06225">
    <property type="entry name" value="HAMP"/>
    <property type="match status" value="1"/>
</dbReference>
<dbReference type="Gene3D" id="3.30.450.20">
    <property type="entry name" value="PAS domain"/>
    <property type="match status" value="2"/>
</dbReference>
<proteinExistence type="inferred from homology"/>
<dbReference type="GO" id="GO:0005886">
    <property type="term" value="C:plasma membrane"/>
    <property type="evidence" value="ECO:0007669"/>
    <property type="project" value="UniProtKB-SubCell"/>
</dbReference>
<comment type="similarity">
    <text evidence="7">Belongs to the methyl-accepting chemotaxis (MCP) protein family.</text>
</comment>
<dbReference type="CDD" id="cd18774">
    <property type="entry name" value="PDC2_HK_sensor"/>
    <property type="match status" value="1"/>
</dbReference>
<evidence type="ECO:0000256" key="10">
    <source>
        <dbReference type="SAM" id="MobiDB-lite"/>
    </source>
</evidence>
<dbReference type="InterPro" id="IPR004089">
    <property type="entry name" value="MCPsignal_dom"/>
</dbReference>
<dbReference type="CDD" id="cd12913">
    <property type="entry name" value="PDC1_MCP_like"/>
    <property type="match status" value="1"/>
</dbReference>
<dbReference type="GO" id="GO:0007165">
    <property type="term" value="P:signal transduction"/>
    <property type="evidence" value="ECO:0007669"/>
    <property type="project" value="UniProtKB-KW"/>
</dbReference>
<dbReference type="PANTHER" id="PTHR43531:SF16">
    <property type="entry name" value="METHYL-ACCEPTING CHEMOTAXIS PROTEIN II"/>
    <property type="match status" value="1"/>
</dbReference>
<keyword evidence="4 11" id="KW-1133">Transmembrane helix</keyword>
<name>A0A1G8T0D1_9GAMM</name>
<feature type="compositionally biased region" description="Low complexity" evidence="10">
    <location>
        <begin position="381"/>
        <end position="390"/>
    </location>
</feature>
<evidence type="ECO:0000256" key="5">
    <source>
        <dbReference type="ARBA" id="ARBA00023136"/>
    </source>
</evidence>
<evidence type="ECO:0000256" key="9">
    <source>
        <dbReference type="SAM" id="Coils"/>
    </source>
</evidence>
<dbReference type="InterPro" id="IPR003660">
    <property type="entry name" value="HAMP_dom"/>
</dbReference>
<dbReference type="Pfam" id="PF00672">
    <property type="entry name" value="HAMP"/>
    <property type="match status" value="1"/>
</dbReference>
<dbReference type="Pfam" id="PF02743">
    <property type="entry name" value="dCache_1"/>
    <property type="match status" value="1"/>
</dbReference>
<evidence type="ECO:0000256" key="7">
    <source>
        <dbReference type="ARBA" id="ARBA00029447"/>
    </source>
</evidence>
<evidence type="ECO:0000256" key="8">
    <source>
        <dbReference type="PROSITE-ProRule" id="PRU00284"/>
    </source>
</evidence>
<evidence type="ECO:0000256" key="2">
    <source>
        <dbReference type="ARBA" id="ARBA00022475"/>
    </source>
</evidence>
<dbReference type="OrthoDB" id="2489132at2"/>
<organism evidence="14 15">
    <name type="scientific">Billgrantia gudaonensis</name>
    <dbReference type="NCBI Taxonomy" id="376427"/>
    <lineage>
        <taxon>Bacteria</taxon>
        <taxon>Pseudomonadati</taxon>
        <taxon>Pseudomonadota</taxon>
        <taxon>Gammaproteobacteria</taxon>
        <taxon>Oceanospirillales</taxon>
        <taxon>Halomonadaceae</taxon>
        <taxon>Billgrantia</taxon>
    </lineage>
</organism>
<feature type="coiled-coil region" evidence="9">
    <location>
        <begin position="555"/>
        <end position="593"/>
    </location>
</feature>
<evidence type="ECO:0000256" key="3">
    <source>
        <dbReference type="ARBA" id="ARBA00022692"/>
    </source>
</evidence>
<feature type="domain" description="Methyl-accepting transducer" evidence="12">
    <location>
        <begin position="355"/>
        <end position="584"/>
    </location>
</feature>